<evidence type="ECO:0000313" key="2">
    <source>
        <dbReference type="Proteomes" id="UP001521785"/>
    </source>
</evidence>
<dbReference type="Proteomes" id="UP001521785">
    <property type="component" value="Unassembled WGS sequence"/>
</dbReference>
<gene>
    <name evidence="1" type="ORF">SLS60_002295</name>
</gene>
<name>A0ABR3S1S0_9PLEO</name>
<sequence length="179" mass="20259">MAYYESAMEVDELATQLAATTLQHEQMQDVVEFPETAGENLLPEEMDTETDCSVKPTSPSVCKLAPDFRDSSTIEEVAAFLLDFAYAEVDFSLPFQNDPEKMFALCTLMSDQIMERCSSELTGVPLFAPKTHAFYPFWLPDHPVNELHLRCALWVVEEVEMRMAAKGGFAKFLEEKIKD</sequence>
<organism evidence="1 2">
    <name type="scientific">Paraconiothyrium brasiliense</name>
    <dbReference type="NCBI Taxonomy" id="300254"/>
    <lineage>
        <taxon>Eukaryota</taxon>
        <taxon>Fungi</taxon>
        <taxon>Dikarya</taxon>
        <taxon>Ascomycota</taxon>
        <taxon>Pezizomycotina</taxon>
        <taxon>Dothideomycetes</taxon>
        <taxon>Pleosporomycetidae</taxon>
        <taxon>Pleosporales</taxon>
        <taxon>Massarineae</taxon>
        <taxon>Didymosphaeriaceae</taxon>
        <taxon>Paraconiothyrium</taxon>
    </lineage>
</organism>
<dbReference type="EMBL" id="JAKJXO020000002">
    <property type="protein sequence ID" value="KAL1610625.1"/>
    <property type="molecule type" value="Genomic_DNA"/>
</dbReference>
<keyword evidence="2" id="KW-1185">Reference proteome</keyword>
<accession>A0ABR3S1S0</accession>
<evidence type="ECO:0000313" key="1">
    <source>
        <dbReference type="EMBL" id="KAL1610625.1"/>
    </source>
</evidence>
<proteinExistence type="predicted"/>
<comment type="caution">
    <text evidence="1">The sequence shown here is derived from an EMBL/GenBank/DDBJ whole genome shotgun (WGS) entry which is preliminary data.</text>
</comment>
<protein>
    <submittedName>
        <fullName evidence="1">Uncharacterized protein</fullName>
    </submittedName>
</protein>
<reference evidence="1 2" key="1">
    <citation type="submission" date="2024-02" db="EMBL/GenBank/DDBJ databases">
        <title>De novo assembly and annotation of 12 fungi associated with fruit tree decline syndrome in Ontario, Canada.</title>
        <authorList>
            <person name="Sulman M."/>
            <person name="Ellouze W."/>
            <person name="Ilyukhin E."/>
        </authorList>
    </citation>
    <scope>NUCLEOTIDE SEQUENCE [LARGE SCALE GENOMIC DNA]</scope>
    <source>
        <strain evidence="1 2">M42-189</strain>
    </source>
</reference>